<accession>A0A1H6B461</accession>
<keyword evidence="2" id="KW-1185">Reference proteome</keyword>
<name>A0A1H6B461_9FLAO</name>
<organism evidence="1 2">
    <name type="scientific">Halpernia humi</name>
    <dbReference type="NCBI Taxonomy" id="493375"/>
    <lineage>
        <taxon>Bacteria</taxon>
        <taxon>Pseudomonadati</taxon>
        <taxon>Bacteroidota</taxon>
        <taxon>Flavobacteriia</taxon>
        <taxon>Flavobacteriales</taxon>
        <taxon>Weeksellaceae</taxon>
        <taxon>Chryseobacterium group</taxon>
        <taxon>Halpernia</taxon>
    </lineage>
</organism>
<dbReference type="EMBL" id="FNUS01000007">
    <property type="protein sequence ID" value="SEG55618.1"/>
    <property type="molecule type" value="Genomic_DNA"/>
</dbReference>
<dbReference type="AlphaFoldDB" id="A0A1H6B461"/>
<reference evidence="2" key="1">
    <citation type="submission" date="2016-10" db="EMBL/GenBank/DDBJ databases">
        <authorList>
            <person name="Varghese N."/>
            <person name="Submissions S."/>
        </authorList>
    </citation>
    <scope>NUCLEOTIDE SEQUENCE [LARGE SCALE GENOMIC DNA]</scope>
    <source>
        <strain evidence="2">DSM 21580</strain>
    </source>
</reference>
<evidence type="ECO:0000313" key="2">
    <source>
        <dbReference type="Proteomes" id="UP000236738"/>
    </source>
</evidence>
<protein>
    <submittedName>
        <fullName evidence="1">Uncharacterized protein</fullName>
    </submittedName>
</protein>
<gene>
    <name evidence="1" type="ORF">SAMN05421847_2712</name>
</gene>
<proteinExistence type="predicted"/>
<dbReference type="Proteomes" id="UP000236738">
    <property type="component" value="Unassembled WGS sequence"/>
</dbReference>
<sequence>MVLYSKILSKLFSPTLKGVILLKFRVIFYNIFSKILV</sequence>
<evidence type="ECO:0000313" key="1">
    <source>
        <dbReference type="EMBL" id="SEG55618.1"/>
    </source>
</evidence>